<evidence type="ECO:0000313" key="4">
    <source>
        <dbReference type="EMBL" id="MBL1100122.1"/>
    </source>
</evidence>
<protein>
    <recommendedName>
        <fullName evidence="3">Mannose-1-phosphate guanyltransferase C-terminal domain-containing protein</fullName>
    </recommendedName>
</protein>
<dbReference type="SUPFAM" id="SSF51161">
    <property type="entry name" value="Trimeric LpxA-like enzymes"/>
    <property type="match status" value="1"/>
</dbReference>
<evidence type="ECO:0000313" key="5">
    <source>
        <dbReference type="Proteomes" id="UP000634229"/>
    </source>
</evidence>
<dbReference type="InterPro" id="IPR050065">
    <property type="entry name" value="GlmU-like"/>
</dbReference>
<evidence type="ECO:0000259" key="3">
    <source>
        <dbReference type="Pfam" id="PF25087"/>
    </source>
</evidence>
<sequence length="244" mass="24357">MQLSNLTPSTAGTAAVDVRLTPSYYVHAAGLGGFIEGLLATCRTVFDVKGAITLGLDSPAAAGLLPAERGVVEAGAVVDGDVIVEAGARVEAGAWVVGPVLICSGAIISRGALIRDHSVIGPGCQIGFGAEITRSLLAGGCFMKHPSFIGDSVIGRGVNVGAFCSTTGLRCTGPVIEPAMDEITVTLDGQRIGTGQTKFGAAIGDGVALPAGTVLSPGTLIGPGTVIYPRDHVGGVLPAGSRVR</sequence>
<evidence type="ECO:0000256" key="2">
    <source>
        <dbReference type="ARBA" id="ARBA00023315"/>
    </source>
</evidence>
<organism evidence="4 5">
    <name type="scientific">Streptomyces coffeae</name>
    <dbReference type="NCBI Taxonomy" id="621382"/>
    <lineage>
        <taxon>Bacteria</taxon>
        <taxon>Bacillati</taxon>
        <taxon>Actinomycetota</taxon>
        <taxon>Actinomycetes</taxon>
        <taxon>Kitasatosporales</taxon>
        <taxon>Streptomycetaceae</taxon>
        <taxon>Streptomyces</taxon>
    </lineage>
</organism>
<gene>
    <name evidence="4" type="ORF">JK363_26305</name>
</gene>
<dbReference type="Gene3D" id="2.160.10.10">
    <property type="entry name" value="Hexapeptide repeat proteins"/>
    <property type="match status" value="1"/>
</dbReference>
<comment type="caution">
    <text evidence="4">The sequence shown here is derived from an EMBL/GenBank/DDBJ whole genome shotgun (WGS) entry which is preliminary data.</text>
</comment>
<keyword evidence="5" id="KW-1185">Reference proteome</keyword>
<dbReference type="Pfam" id="PF25087">
    <property type="entry name" value="GMPPB_C"/>
    <property type="match status" value="1"/>
</dbReference>
<dbReference type="InterPro" id="IPR056729">
    <property type="entry name" value="GMPPB_C"/>
</dbReference>
<reference evidence="4 5" key="1">
    <citation type="submission" date="2021-01" db="EMBL/GenBank/DDBJ databases">
        <title>WGS of actinomycetes isolated from Thailand.</title>
        <authorList>
            <person name="Thawai C."/>
        </authorList>
    </citation>
    <scope>NUCLEOTIDE SEQUENCE [LARGE SCALE GENOMIC DNA]</scope>
    <source>
        <strain evidence="4 5">CA1R205</strain>
    </source>
</reference>
<dbReference type="RefSeq" id="WP_201877805.1">
    <property type="nucleotide sequence ID" value="NZ_JAERRF010000017.1"/>
</dbReference>
<dbReference type="EMBL" id="JAERRF010000017">
    <property type="protein sequence ID" value="MBL1100122.1"/>
    <property type="molecule type" value="Genomic_DNA"/>
</dbReference>
<feature type="domain" description="Mannose-1-phosphate guanyltransferase C-terminal" evidence="3">
    <location>
        <begin position="96"/>
        <end position="169"/>
    </location>
</feature>
<name>A0ABS1NJ25_9ACTN</name>
<keyword evidence="1" id="KW-0808">Transferase</keyword>
<dbReference type="PANTHER" id="PTHR43584:SF8">
    <property type="entry name" value="N-ACETYLMURAMATE ALPHA-1-PHOSPHATE URIDYLYLTRANSFERASE"/>
    <property type="match status" value="1"/>
</dbReference>
<proteinExistence type="predicted"/>
<dbReference type="PANTHER" id="PTHR43584">
    <property type="entry name" value="NUCLEOTIDYL TRANSFERASE"/>
    <property type="match status" value="1"/>
</dbReference>
<dbReference type="Proteomes" id="UP000634229">
    <property type="component" value="Unassembled WGS sequence"/>
</dbReference>
<evidence type="ECO:0000256" key="1">
    <source>
        <dbReference type="ARBA" id="ARBA00022679"/>
    </source>
</evidence>
<accession>A0ABS1NJ25</accession>
<keyword evidence="2" id="KW-0012">Acyltransferase</keyword>
<dbReference type="InterPro" id="IPR011004">
    <property type="entry name" value="Trimer_LpxA-like_sf"/>
</dbReference>